<feature type="chain" id="PRO_5039468052" description="Neurotransmitter-gated ion-channel ligand-binding domain-containing protein" evidence="6">
    <location>
        <begin position="24"/>
        <end position="418"/>
    </location>
</feature>
<dbReference type="InterPro" id="IPR036734">
    <property type="entry name" value="Neur_chan_lig-bd_sf"/>
</dbReference>
<feature type="transmembrane region" description="Helical" evidence="5">
    <location>
        <begin position="392"/>
        <end position="412"/>
    </location>
</feature>
<dbReference type="PANTHER" id="PTHR18945">
    <property type="entry name" value="NEUROTRANSMITTER GATED ION CHANNEL"/>
    <property type="match status" value="1"/>
</dbReference>
<keyword evidence="9" id="KW-1185">Reference proteome</keyword>
<accession>A0A9D4M937</accession>
<dbReference type="Pfam" id="PF02931">
    <property type="entry name" value="Neur_chan_LBD"/>
    <property type="match status" value="1"/>
</dbReference>
<keyword evidence="4 5" id="KW-0472">Membrane</keyword>
<protein>
    <recommendedName>
        <fullName evidence="7">Neurotransmitter-gated ion-channel ligand-binding domain-containing protein</fullName>
    </recommendedName>
</protein>
<dbReference type="AlphaFoldDB" id="A0A9D4M937"/>
<evidence type="ECO:0000256" key="5">
    <source>
        <dbReference type="SAM" id="Phobius"/>
    </source>
</evidence>
<dbReference type="InterPro" id="IPR036719">
    <property type="entry name" value="Neuro-gated_channel_TM_sf"/>
</dbReference>
<reference evidence="8" key="1">
    <citation type="journal article" date="2019" name="bioRxiv">
        <title>The Genome of the Zebra Mussel, Dreissena polymorpha: A Resource for Invasive Species Research.</title>
        <authorList>
            <person name="McCartney M.A."/>
            <person name="Auch B."/>
            <person name="Kono T."/>
            <person name="Mallez S."/>
            <person name="Zhang Y."/>
            <person name="Obille A."/>
            <person name="Becker A."/>
            <person name="Abrahante J.E."/>
            <person name="Garbe J."/>
            <person name="Badalamenti J.P."/>
            <person name="Herman A."/>
            <person name="Mangelson H."/>
            <person name="Liachko I."/>
            <person name="Sullivan S."/>
            <person name="Sone E.D."/>
            <person name="Koren S."/>
            <person name="Silverstein K.A.T."/>
            <person name="Beckman K.B."/>
            <person name="Gohl D.M."/>
        </authorList>
    </citation>
    <scope>NUCLEOTIDE SEQUENCE</scope>
    <source>
        <strain evidence="8">Duluth1</strain>
        <tissue evidence="8">Whole animal</tissue>
    </source>
</reference>
<keyword evidence="3 5" id="KW-1133">Transmembrane helix</keyword>
<keyword evidence="6" id="KW-0732">Signal</keyword>
<evidence type="ECO:0000256" key="2">
    <source>
        <dbReference type="ARBA" id="ARBA00022692"/>
    </source>
</evidence>
<dbReference type="Gene3D" id="2.70.170.10">
    <property type="entry name" value="Neurotransmitter-gated ion-channel ligand-binding domain"/>
    <property type="match status" value="1"/>
</dbReference>
<comment type="subcellular location">
    <subcellularLocation>
        <location evidence="1">Membrane</location>
        <topology evidence="1">Multi-pass membrane protein</topology>
    </subcellularLocation>
</comment>
<dbReference type="GO" id="GO:0004888">
    <property type="term" value="F:transmembrane signaling receptor activity"/>
    <property type="evidence" value="ECO:0007669"/>
    <property type="project" value="InterPro"/>
</dbReference>
<dbReference type="SUPFAM" id="SSF63712">
    <property type="entry name" value="Nicotinic receptor ligand binding domain-like"/>
    <property type="match status" value="1"/>
</dbReference>
<feature type="signal peptide" evidence="6">
    <location>
        <begin position="1"/>
        <end position="23"/>
    </location>
</feature>
<dbReference type="Gene3D" id="1.20.58.390">
    <property type="entry name" value="Neurotransmitter-gated ion-channel transmembrane domain"/>
    <property type="match status" value="1"/>
</dbReference>
<feature type="transmembrane region" description="Helical" evidence="5">
    <location>
        <begin position="229"/>
        <end position="251"/>
    </location>
</feature>
<evidence type="ECO:0000313" key="8">
    <source>
        <dbReference type="EMBL" id="KAH3872178.1"/>
    </source>
</evidence>
<name>A0A9D4M937_DREPO</name>
<organism evidence="8 9">
    <name type="scientific">Dreissena polymorpha</name>
    <name type="common">Zebra mussel</name>
    <name type="synonym">Mytilus polymorpha</name>
    <dbReference type="NCBI Taxonomy" id="45954"/>
    <lineage>
        <taxon>Eukaryota</taxon>
        <taxon>Metazoa</taxon>
        <taxon>Spiralia</taxon>
        <taxon>Lophotrochozoa</taxon>
        <taxon>Mollusca</taxon>
        <taxon>Bivalvia</taxon>
        <taxon>Autobranchia</taxon>
        <taxon>Heteroconchia</taxon>
        <taxon>Euheterodonta</taxon>
        <taxon>Imparidentia</taxon>
        <taxon>Neoheterodontei</taxon>
        <taxon>Myida</taxon>
        <taxon>Dreissenoidea</taxon>
        <taxon>Dreissenidae</taxon>
        <taxon>Dreissena</taxon>
    </lineage>
</organism>
<dbReference type="GO" id="GO:0005230">
    <property type="term" value="F:extracellular ligand-gated monoatomic ion channel activity"/>
    <property type="evidence" value="ECO:0007669"/>
    <property type="project" value="InterPro"/>
</dbReference>
<keyword evidence="2 5" id="KW-0812">Transmembrane</keyword>
<dbReference type="SUPFAM" id="SSF90112">
    <property type="entry name" value="Neurotransmitter-gated ion-channel transmembrane pore"/>
    <property type="match status" value="1"/>
</dbReference>
<evidence type="ECO:0000313" key="9">
    <source>
        <dbReference type="Proteomes" id="UP000828390"/>
    </source>
</evidence>
<reference evidence="8" key="2">
    <citation type="submission" date="2020-11" db="EMBL/GenBank/DDBJ databases">
        <authorList>
            <person name="McCartney M.A."/>
            <person name="Auch B."/>
            <person name="Kono T."/>
            <person name="Mallez S."/>
            <person name="Becker A."/>
            <person name="Gohl D.M."/>
            <person name="Silverstein K.A.T."/>
            <person name="Koren S."/>
            <person name="Bechman K.B."/>
            <person name="Herman A."/>
            <person name="Abrahante J.E."/>
            <person name="Garbe J."/>
        </authorList>
    </citation>
    <scope>NUCLEOTIDE SEQUENCE</scope>
    <source>
        <strain evidence="8">Duluth1</strain>
        <tissue evidence="8">Whole animal</tissue>
    </source>
</reference>
<proteinExistence type="predicted"/>
<evidence type="ECO:0000256" key="1">
    <source>
        <dbReference type="ARBA" id="ARBA00004141"/>
    </source>
</evidence>
<gene>
    <name evidence="8" type="ORF">DPMN_035393</name>
</gene>
<feature type="transmembrane region" description="Helical" evidence="5">
    <location>
        <begin position="258"/>
        <end position="278"/>
    </location>
</feature>
<dbReference type="Proteomes" id="UP000828390">
    <property type="component" value="Unassembled WGS sequence"/>
</dbReference>
<evidence type="ECO:0000256" key="4">
    <source>
        <dbReference type="ARBA" id="ARBA00023136"/>
    </source>
</evidence>
<feature type="transmembrane region" description="Helical" evidence="5">
    <location>
        <begin position="290"/>
        <end position="312"/>
    </location>
</feature>
<dbReference type="CDD" id="cd18989">
    <property type="entry name" value="LGIC_ECD_cation"/>
    <property type="match status" value="1"/>
</dbReference>
<evidence type="ECO:0000256" key="6">
    <source>
        <dbReference type="SAM" id="SignalP"/>
    </source>
</evidence>
<dbReference type="GO" id="GO:0016020">
    <property type="term" value="C:membrane"/>
    <property type="evidence" value="ECO:0007669"/>
    <property type="project" value="UniProtKB-SubCell"/>
</dbReference>
<dbReference type="InterPro" id="IPR006202">
    <property type="entry name" value="Neur_chan_lig-bd"/>
</dbReference>
<comment type="caution">
    <text evidence="8">The sequence shown here is derived from an EMBL/GenBank/DDBJ whole genome shotgun (WGS) entry which is preliminary data.</text>
</comment>
<feature type="domain" description="Neurotransmitter-gated ion-channel ligand-binding" evidence="7">
    <location>
        <begin position="36"/>
        <end position="227"/>
    </location>
</feature>
<evidence type="ECO:0000259" key="7">
    <source>
        <dbReference type="Pfam" id="PF02931"/>
    </source>
</evidence>
<dbReference type="EMBL" id="JAIWYP010000002">
    <property type="protein sequence ID" value="KAH3872178.1"/>
    <property type="molecule type" value="Genomic_DNA"/>
</dbReference>
<dbReference type="InterPro" id="IPR006201">
    <property type="entry name" value="Neur_channel"/>
</dbReference>
<sequence>MVKNLIYVWFVLATLCGQHPGLSILLVTLDDAVGDVFEAYTEKTTVLPVQAVGDKIDVDVGMHITSIVDVDSDSGTVTLTGYFTITWIEERLTPIADDVSVLFSGSLVWFPPLRIANSASANSLLASESEKVKLNLKTHKATWRPFFYTTVGCTGGKFFPFEEFGCALHIETPDHDVTELDLNATAYTIATDRYTENWEWLLASTSVTRHVKDTVARLDFALTIRRSSVYYASVIILPVVLISFLHSFVFVSSTRLDVRLNFSMKCFIGMLITTLFVLSEIPKSSSPVSIVIYFLFAELVLNAVATTLVILINRKSTRVFSSSVVSPSVPAPKPPAGNVKRARATDSTWGDNEPADDIVYLEDETIARGGKEANTKCADKTGGNNSTMLDKVLVLVIQALNVCLTVAFFIPLRFHAGN</sequence>
<dbReference type="InterPro" id="IPR038050">
    <property type="entry name" value="Neuro_actylchol_rec"/>
</dbReference>
<evidence type="ECO:0000256" key="3">
    <source>
        <dbReference type="ARBA" id="ARBA00022989"/>
    </source>
</evidence>